<comment type="cofactor">
    <cofactor evidence="1">
        <name>pyridoxal 5'-phosphate</name>
        <dbReference type="ChEBI" id="CHEBI:597326"/>
    </cofactor>
</comment>
<comment type="catalytic activity">
    <reaction evidence="9">
        <text>4-amino-4-deoxychorismate = 4-aminobenzoate + pyruvate + H(+)</text>
        <dbReference type="Rhea" id="RHEA:16201"/>
        <dbReference type="ChEBI" id="CHEBI:15361"/>
        <dbReference type="ChEBI" id="CHEBI:15378"/>
        <dbReference type="ChEBI" id="CHEBI:17836"/>
        <dbReference type="ChEBI" id="CHEBI:58406"/>
        <dbReference type="EC" id="4.1.3.38"/>
    </reaction>
</comment>
<evidence type="ECO:0000256" key="9">
    <source>
        <dbReference type="ARBA" id="ARBA00049529"/>
    </source>
</evidence>
<accession>A0A0F9XPL2</accession>
<dbReference type="InterPro" id="IPR001544">
    <property type="entry name" value="Aminotrans_IV"/>
</dbReference>
<name>A0A0F9XPL2_9ZZZZ</name>
<evidence type="ECO:0000256" key="1">
    <source>
        <dbReference type="ARBA" id="ARBA00001933"/>
    </source>
</evidence>
<dbReference type="InterPro" id="IPR043131">
    <property type="entry name" value="BCAT-like_N"/>
</dbReference>
<dbReference type="PANTHER" id="PTHR42743:SF2">
    <property type="entry name" value="AMINODEOXYCHORISMATE LYASE"/>
    <property type="match status" value="1"/>
</dbReference>
<dbReference type="GO" id="GO:0005829">
    <property type="term" value="C:cytosol"/>
    <property type="evidence" value="ECO:0007669"/>
    <property type="project" value="TreeGrafter"/>
</dbReference>
<dbReference type="Gene3D" id="3.20.10.10">
    <property type="entry name" value="D-amino Acid Aminotransferase, subunit A, domain 2"/>
    <property type="match status" value="1"/>
</dbReference>
<dbReference type="EC" id="4.1.3.38" evidence="8"/>
<comment type="subunit">
    <text evidence="3">Homodimer.</text>
</comment>
<dbReference type="Pfam" id="PF01063">
    <property type="entry name" value="Aminotran_4"/>
    <property type="match status" value="1"/>
</dbReference>
<reference evidence="10" key="1">
    <citation type="journal article" date="2015" name="Nature">
        <title>Complex archaea that bridge the gap between prokaryotes and eukaryotes.</title>
        <authorList>
            <person name="Spang A."/>
            <person name="Saw J.H."/>
            <person name="Jorgensen S.L."/>
            <person name="Zaremba-Niedzwiedzka K."/>
            <person name="Martijn J."/>
            <person name="Lind A.E."/>
            <person name="van Eijk R."/>
            <person name="Schleper C."/>
            <person name="Guy L."/>
            <person name="Ettema T.J."/>
        </authorList>
    </citation>
    <scope>NUCLEOTIDE SEQUENCE</scope>
</reference>
<gene>
    <name evidence="10" type="ORF">LCGC14_0115780</name>
</gene>
<comment type="caution">
    <text evidence="10">The sequence shown here is derived from an EMBL/GenBank/DDBJ whole genome shotgun (WGS) entry which is preliminary data.</text>
</comment>
<dbReference type="PANTHER" id="PTHR42743">
    <property type="entry name" value="AMINO-ACID AMINOTRANSFERASE"/>
    <property type="match status" value="1"/>
</dbReference>
<keyword evidence="6" id="KW-0456">Lyase</keyword>
<dbReference type="Gene3D" id="3.30.470.10">
    <property type="match status" value="1"/>
</dbReference>
<dbReference type="NCBIfam" id="TIGR03461">
    <property type="entry name" value="pabC_Proteo"/>
    <property type="match status" value="1"/>
</dbReference>
<dbReference type="SUPFAM" id="SSF56752">
    <property type="entry name" value="D-aminoacid aminotransferase-like PLP-dependent enzymes"/>
    <property type="match status" value="1"/>
</dbReference>
<evidence type="ECO:0000256" key="6">
    <source>
        <dbReference type="ARBA" id="ARBA00023239"/>
    </source>
</evidence>
<dbReference type="InterPro" id="IPR017824">
    <property type="entry name" value="Aminodeoxychorismate_lyase_IV"/>
</dbReference>
<evidence type="ECO:0000256" key="7">
    <source>
        <dbReference type="ARBA" id="ARBA00035633"/>
    </source>
</evidence>
<evidence type="ECO:0000256" key="5">
    <source>
        <dbReference type="ARBA" id="ARBA00022909"/>
    </source>
</evidence>
<organism evidence="10">
    <name type="scientific">marine sediment metagenome</name>
    <dbReference type="NCBI Taxonomy" id="412755"/>
    <lineage>
        <taxon>unclassified sequences</taxon>
        <taxon>metagenomes</taxon>
        <taxon>ecological metagenomes</taxon>
    </lineage>
</organism>
<dbReference type="EMBL" id="LAZR01000035">
    <property type="protein sequence ID" value="KKO01367.1"/>
    <property type="molecule type" value="Genomic_DNA"/>
</dbReference>
<keyword evidence="4" id="KW-0663">Pyridoxal phosphate</keyword>
<evidence type="ECO:0000256" key="3">
    <source>
        <dbReference type="ARBA" id="ARBA00011738"/>
    </source>
</evidence>
<evidence type="ECO:0000256" key="4">
    <source>
        <dbReference type="ARBA" id="ARBA00022898"/>
    </source>
</evidence>
<dbReference type="GO" id="GO:0030170">
    <property type="term" value="F:pyridoxal phosphate binding"/>
    <property type="evidence" value="ECO:0007669"/>
    <property type="project" value="InterPro"/>
</dbReference>
<dbReference type="CDD" id="cd01559">
    <property type="entry name" value="ADCL_like"/>
    <property type="match status" value="1"/>
</dbReference>
<dbReference type="NCBIfam" id="NF004761">
    <property type="entry name" value="PRK06092.1"/>
    <property type="match status" value="1"/>
</dbReference>
<sequence length="281" mass="31038">MTDIPARSSFDPTCLVNGVPASQVSAHDRGLAYGDGLFETMRVSAGRAPLDEYHFSRLEFGASCLHLPLNMPEIRAEISGVAAQLNEGVIKLIVTRGEGKRGYASVEVPRVTRIVQTSSLPIYPPDRAERGVVLYPCETRLAIQPRLAGVKHLNRLEQILARGEWQDDAFGEGLVCDMRGRPIECTMSNLFLRGENGWVTPQISDCGVRGVMRDYLVSQLTSAGETVDQRSVTMQELMDSSEMFCCNSVFGVWPIVGLKDRKWPVGPFTRVAQAMAQQVFM</sequence>
<comment type="pathway">
    <text evidence="7">Cofactor biosynthesis; tetrahydrofolate biosynthesis; 4-aminobenzoate from chorismate: step 2/2.</text>
</comment>
<evidence type="ECO:0000256" key="2">
    <source>
        <dbReference type="ARBA" id="ARBA00009320"/>
    </source>
</evidence>
<dbReference type="InterPro" id="IPR050571">
    <property type="entry name" value="Class-IV_PLP-Dep_Aminotrnsfr"/>
</dbReference>
<dbReference type="InterPro" id="IPR036038">
    <property type="entry name" value="Aminotransferase-like"/>
</dbReference>
<proteinExistence type="inferred from homology"/>
<dbReference type="GO" id="GO:0008696">
    <property type="term" value="F:4-amino-4-deoxychorismate lyase activity"/>
    <property type="evidence" value="ECO:0007669"/>
    <property type="project" value="UniProtKB-EC"/>
</dbReference>
<dbReference type="InterPro" id="IPR043132">
    <property type="entry name" value="BCAT-like_C"/>
</dbReference>
<keyword evidence="5" id="KW-0289">Folate biosynthesis</keyword>
<evidence type="ECO:0000256" key="8">
    <source>
        <dbReference type="ARBA" id="ARBA00035676"/>
    </source>
</evidence>
<evidence type="ECO:0000313" key="10">
    <source>
        <dbReference type="EMBL" id="KKO01367.1"/>
    </source>
</evidence>
<dbReference type="GO" id="GO:0008153">
    <property type="term" value="P:4-aminobenzoate biosynthetic process"/>
    <property type="evidence" value="ECO:0007669"/>
    <property type="project" value="TreeGrafter"/>
</dbReference>
<dbReference type="AlphaFoldDB" id="A0A0F9XPL2"/>
<dbReference type="GO" id="GO:0046656">
    <property type="term" value="P:folic acid biosynthetic process"/>
    <property type="evidence" value="ECO:0007669"/>
    <property type="project" value="UniProtKB-KW"/>
</dbReference>
<protein>
    <recommendedName>
        <fullName evidence="8">aminodeoxychorismate lyase</fullName>
        <ecNumber evidence="8">4.1.3.38</ecNumber>
    </recommendedName>
</protein>
<comment type="similarity">
    <text evidence="2">Belongs to the class-IV pyridoxal-phosphate-dependent aminotransferase family.</text>
</comment>